<organism evidence="2 3">
    <name type="scientific">Enterovibrio qingdaonensis</name>
    <dbReference type="NCBI Taxonomy" id="2899818"/>
    <lineage>
        <taxon>Bacteria</taxon>
        <taxon>Pseudomonadati</taxon>
        <taxon>Pseudomonadota</taxon>
        <taxon>Gammaproteobacteria</taxon>
        <taxon>Vibrionales</taxon>
        <taxon>Vibrionaceae</taxon>
        <taxon>Enterovibrio</taxon>
    </lineage>
</organism>
<dbReference type="EMBL" id="JAJUBB010000001">
    <property type="protein sequence ID" value="MDD1779719.1"/>
    <property type="molecule type" value="Genomic_DNA"/>
</dbReference>
<reference evidence="2" key="1">
    <citation type="submission" date="2021-12" db="EMBL/GenBank/DDBJ databases">
        <title>Enterovibrio ZSDZ35 sp. nov. and Enterovibrio ZSDZ42 sp. nov., isolated from coastal seawater in Qingdao.</title>
        <authorList>
            <person name="Zhang P."/>
        </authorList>
    </citation>
    <scope>NUCLEOTIDE SEQUENCE</scope>
    <source>
        <strain evidence="2">ZSDZ35</strain>
    </source>
</reference>
<keyword evidence="1" id="KW-1133">Transmembrane helix</keyword>
<evidence type="ECO:0000313" key="3">
    <source>
        <dbReference type="Proteomes" id="UP001149821"/>
    </source>
</evidence>
<keyword evidence="3" id="KW-1185">Reference proteome</keyword>
<feature type="transmembrane region" description="Helical" evidence="1">
    <location>
        <begin position="66"/>
        <end position="85"/>
    </location>
</feature>
<evidence type="ECO:0000313" key="2">
    <source>
        <dbReference type="EMBL" id="MDD1779719.1"/>
    </source>
</evidence>
<feature type="transmembrane region" description="Helical" evidence="1">
    <location>
        <begin position="185"/>
        <end position="206"/>
    </location>
</feature>
<keyword evidence="1" id="KW-0472">Membrane</keyword>
<feature type="transmembrane region" description="Helical" evidence="1">
    <location>
        <begin position="262"/>
        <end position="283"/>
    </location>
</feature>
<dbReference type="RefSeq" id="WP_274139522.1">
    <property type="nucleotide sequence ID" value="NZ_JAJUBB010000001.1"/>
</dbReference>
<accession>A0ABT5QFT9</accession>
<gene>
    <name evidence="2" type="ORF">LRP49_00795</name>
</gene>
<evidence type="ECO:0008006" key="4">
    <source>
        <dbReference type="Google" id="ProtNLM"/>
    </source>
</evidence>
<keyword evidence="1" id="KW-0812">Transmembrane</keyword>
<protein>
    <recommendedName>
        <fullName evidence="4">Bile acid:Na+ symporter, BASS family</fullName>
    </recommendedName>
</protein>
<comment type="caution">
    <text evidence="2">The sequence shown here is derived from an EMBL/GenBank/DDBJ whole genome shotgun (WGS) entry which is preliminary data.</text>
</comment>
<dbReference type="Proteomes" id="UP001149821">
    <property type="component" value="Unassembled WGS sequence"/>
</dbReference>
<feature type="transmembrane region" description="Helical" evidence="1">
    <location>
        <begin position="123"/>
        <end position="143"/>
    </location>
</feature>
<feature type="transmembrane region" description="Helical" evidence="1">
    <location>
        <begin position="218"/>
        <end position="242"/>
    </location>
</feature>
<dbReference type="Gene3D" id="1.20.1530.20">
    <property type="match status" value="1"/>
</dbReference>
<feature type="transmembrane region" description="Helical" evidence="1">
    <location>
        <begin position="155"/>
        <end position="173"/>
    </location>
</feature>
<name>A0ABT5QFT9_9GAMM</name>
<feature type="transmembrane region" description="Helical" evidence="1">
    <location>
        <begin position="91"/>
        <end position="111"/>
    </location>
</feature>
<feature type="transmembrane region" description="Helical" evidence="1">
    <location>
        <begin position="39"/>
        <end position="59"/>
    </location>
</feature>
<dbReference type="InterPro" id="IPR038770">
    <property type="entry name" value="Na+/solute_symporter_sf"/>
</dbReference>
<sequence length="310" mass="33998">MLALIAKHSSLFLLSGAILGFSFPSMSSALLPALPYILFMLMLFTLIGIDQKALVASLAKPDAWRYALVHAALTTLIVSGIAISLDASPPLLIALVAVCATGSLFATPAIVRSVGFNPLAAMAFTIASTLMMPIVLFVNLTLFSDDSFSLDMKEYVVRLLIFIFGPMLLSYLIRKHAPQEKLSRVHGKIAQFTIVLVFSFPFGLSGQYRWLWEEDRSFALITMAIAFMICVSFFLIGLLVFWRKGKEAAFVAAITSGNRNVLLTYSVAGVFLGPLYLPLIGALQLPTYIQPFVVKFFVNRSRNTIKQPVA</sequence>
<evidence type="ECO:0000256" key="1">
    <source>
        <dbReference type="SAM" id="Phobius"/>
    </source>
</evidence>
<proteinExistence type="predicted"/>